<gene>
    <name evidence="14" type="ORF">URODEC1_LOCUS100372</name>
    <name evidence="15" type="ORF">URODEC1_LOCUS106088</name>
</gene>
<evidence type="ECO:0000256" key="10">
    <source>
        <dbReference type="ARBA" id="ARBA00023242"/>
    </source>
</evidence>
<protein>
    <recommendedName>
        <fullName evidence="12">PHD finger protein ALFIN-LIKE</fullName>
    </recommendedName>
</protein>
<keyword evidence="5 11" id="KW-0863">Zinc-finger</keyword>
<dbReference type="InterPro" id="IPR013083">
    <property type="entry name" value="Znf_RING/FYVE/PHD"/>
</dbReference>
<feature type="domain" description="PHD-type" evidence="13">
    <location>
        <begin position="216"/>
        <end position="268"/>
    </location>
</feature>
<keyword evidence="10 12" id="KW-0539">Nucleus</keyword>
<dbReference type="CDD" id="cd15613">
    <property type="entry name" value="PHD_AL_plant"/>
    <property type="match status" value="1"/>
</dbReference>
<dbReference type="GO" id="GO:0005634">
    <property type="term" value="C:nucleus"/>
    <property type="evidence" value="ECO:0007669"/>
    <property type="project" value="UniProtKB-SubCell"/>
</dbReference>
<keyword evidence="4 12" id="KW-0479">Metal-binding</keyword>
<dbReference type="PANTHER" id="PTHR12321">
    <property type="entry name" value="CPG BINDING PROTEIN"/>
    <property type="match status" value="1"/>
</dbReference>
<evidence type="ECO:0000256" key="6">
    <source>
        <dbReference type="ARBA" id="ARBA00022833"/>
    </source>
</evidence>
<comment type="function">
    <text evidence="1 12">Histone-binding component that specifically recognizes H3 tails trimethylated on 'Lys-4' (H3K4me3), which mark transcription start sites of virtually all active genes.</text>
</comment>
<evidence type="ECO:0000256" key="9">
    <source>
        <dbReference type="ARBA" id="ARBA00023163"/>
    </source>
</evidence>
<dbReference type="PANTHER" id="PTHR12321:SF116">
    <property type="entry name" value="PHD FINGER PROTEIN ALFIN-LIKE 3"/>
    <property type="match status" value="1"/>
</dbReference>
<comment type="subunit">
    <text evidence="12">Interacts with H3K4me3 and to a lesser extent with H3K4me2.</text>
</comment>
<keyword evidence="6 12" id="KW-0862">Zinc</keyword>
<keyword evidence="7 12" id="KW-0156">Chromatin regulator</keyword>
<evidence type="ECO:0000256" key="2">
    <source>
        <dbReference type="ARBA" id="ARBA00004123"/>
    </source>
</evidence>
<dbReference type="FunFam" id="3.30.40.10:FF:000306">
    <property type="entry name" value="PHD finger alfin-like protein"/>
    <property type="match status" value="1"/>
</dbReference>
<dbReference type="SMART" id="SM00249">
    <property type="entry name" value="PHD"/>
    <property type="match status" value="1"/>
</dbReference>
<dbReference type="InterPro" id="IPR001965">
    <property type="entry name" value="Znf_PHD"/>
</dbReference>
<dbReference type="GO" id="GO:0006325">
    <property type="term" value="P:chromatin organization"/>
    <property type="evidence" value="ECO:0007669"/>
    <property type="project" value="UniProtKB-UniRule"/>
</dbReference>
<dbReference type="Pfam" id="PF12165">
    <property type="entry name" value="Alfin"/>
    <property type="match status" value="1"/>
</dbReference>
<dbReference type="GO" id="GO:0006355">
    <property type="term" value="P:regulation of DNA-templated transcription"/>
    <property type="evidence" value="ECO:0007669"/>
    <property type="project" value="UniProtKB-UniRule"/>
</dbReference>
<dbReference type="InterPro" id="IPR019787">
    <property type="entry name" value="Znf_PHD-finger"/>
</dbReference>
<evidence type="ECO:0000313" key="15">
    <source>
        <dbReference type="EMBL" id="CAL5076300.1"/>
    </source>
</evidence>
<accession>A0ABC9FKL0</accession>
<keyword evidence="9 12" id="KW-0804">Transcription</keyword>
<dbReference type="GO" id="GO:0008270">
    <property type="term" value="F:zinc ion binding"/>
    <property type="evidence" value="ECO:0007669"/>
    <property type="project" value="UniProtKB-KW"/>
</dbReference>
<evidence type="ECO:0000256" key="1">
    <source>
        <dbReference type="ARBA" id="ARBA00002232"/>
    </source>
</evidence>
<evidence type="ECO:0000256" key="11">
    <source>
        <dbReference type="PROSITE-ProRule" id="PRU00146"/>
    </source>
</evidence>
<dbReference type="Proteomes" id="UP001497457">
    <property type="component" value="Chromosome 5rd"/>
</dbReference>
<dbReference type="InterPro" id="IPR045104">
    <property type="entry name" value="Alfin"/>
</dbReference>
<evidence type="ECO:0000256" key="8">
    <source>
        <dbReference type="ARBA" id="ARBA00023015"/>
    </source>
</evidence>
<dbReference type="Proteomes" id="UP001497457">
    <property type="component" value="Chromosome 6rd"/>
</dbReference>
<evidence type="ECO:0000256" key="7">
    <source>
        <dbReference type="ARBA" id="ARBA00022853"/>
    </source>
</evidence>
<evidence type="ECO:0000256" key="5">
    <source>
        <dbReference type="ARBA" id="ARBA00022771"/>
    </source>
</evidence>
<keyword evidence="8 12" id="KW-0805">Transcription regulation</keyword>
<evidence type="ECO:0000256" key="3">
    <source>
        <dbReference type="ARBA" id="ARBA00010445"/>
    </source>
</evidence>
<comment type="similarity">
    <text evidence="3 12">Belongs to the Alfin family.</text>
</comment>
<evidence type="ECO:0000313" key="16">
    <source>
        <dbReference type="Proteomes" id="UP001497457"/>
    </source>
</evidence>
<dbReference type="EMBL" id="OZ075116">
    <property type="protein sequence ID" value="CAL5076300.1"/>
    <property type="molecule type" value="Genomic_DNA"/>
</dbReference>
<keyword evidence="16" id="KW-1185">Reference proteome</keyword>
<evidence type="ECO:0000313" key="14">
    <source>
        <dbReference type="EMBL" id="CAL5066303.1"/>
    </source>
</evidence>
<comment type="domain">
    <text evidence="12">The PHD-type zinc finger mediates the binding to H3K4me3.</text>
</comment>
<dbReference type="InterPro" id="IPR011011">
    <property type="entry name" value="Znf_FYVE_PHD"/>
</dbReference>
<name>A0ABC9FKL0_9POAL</name>
<evidence type="ECO:0000256" key="12">
    <source>
        <dbReference type="RuleBase" id="RU369089"/>
    </source>
</evidence>
<dbReference type="InterPro" id="IPR044104">
    <property type="entry name" value="PHD_AL_plant"/>
</dbReference>
<dbReference type="SUPFAM" id="SSF57903">
    <property type="entry name" value="FYVE/PHD zinc finger"/>
    <property type="match status" value="1"/>
</dbReference>
<dbReference type="GO" id="GO:0042393">
    <property type="term" value="F:histone binding"/>
    <property type="evidence" value="ECO:0007669"/>
    <property type="project" value="UniProtKB-UniRule"/>
</dbReference>
<reference evidence="15 16" key="1">
    <citation type="submission" date="2024-10" db="EMBL/GenBank/DDBJ databases">
        <authorList>
            <person name="Ryan C."/>
        </authorList>
    </citation>
    <scope>NUCLEOTIDE SEQUENCE [LARGE SCALE GENOMIC DNA]</scope>
</reference>
<organism evidence="15 16">
    <name type="scientific">Urochloa decumbens</name>
    <dbReference type="NCBI Taxonomy" id="240449"/>
    <lineage>
        <taxon>Eukaryota</taxon>
        <taxon>Viridiplantae</taxon>
        <taxon>Streptophyta</taxon>
        <taxon>Embryophyta</taxon>
        <taxon>Tracheophyta</taxon>
        <taxon>Spermatophyta</taxon>
        <taxon>Magnoliopsida</taxon>
        <taxon>Liliopsida</taxon>
        <taxon>Poales</taxon>
        <taxon>Poaceae</taxon>
        <taxon>PACMAD clade</taxon>
        <taxon>Panicoideae</taxon>
        <taxon>Panicodae</taxon>
        <taxon>Paniceae</taxon>
        <taxon>Melinidinae</taxon>
        <taxon>Urochloa</taxon>
    </lineage>
</organism>
<dbReference type="Gene3D" id="3.30.40.10">
    <property type="entry name" value="Zinc/RING finger domain, C3HC4 (zinc finger)"/>
    <property type="match status" value="1"/>
</dbReference>
<evidence type="ECO:0000259" key="13">
    <source>
        <dbReference type="PROSITE" id="PS50016"/>
    </source>
</evidence>
<sequence length="270" mass="30667">METAAPVSSSPRTVSEIYRDYSARRAGLIRALTSDVDEFYAFCDPEKENLCLYGLPNGSWEVALPAEEVPPEMPEPALGINFARDGMKRRDWLSLVAVHSDAWLVSVAYFYAARLNGNDRKRLFNMINDHPSVYESMVDRKQRENKSGGVDNSGKSRHSTKVGTLFYQSVCSLSKHYRFYRLVFYSLLQRSSDGKMKNSRSAVVEDGLEDDEEHSETLCGTCSGLYNSNEFWIGCDSCERWFHGKCVRITPAKADQIKQYKCPDCSKKSR</sequence>
<dbReference type="PROSITE" id="PS01359">
    <property type="entry name" value="ZF_PHD_1"/>
    <property type="match status" value="1"/>
</dbReference>
<dbReference type="InterPro" id="IPR019786">
    <property type="entry name" value="Zinc_finger_PHD-type_CS"/>
</dbReference>
<comment type="subcellular location">
    <subcellularLocation>
        <location evidence="2 12">Nucleus</location>
    </subcellularLocation>
</comment>
<dbReference type="PROSITE" id="PS50016">
    <property type="entry name" value="ZF_PHD_2"/>
    <property type="match status" value="1"/>
</dbReference>
<dbReference type="EMBL" id="OZ075115">
    <property type="protein sequence ID" value="CAL5066303.1"/>
    <property type="molecule type" value="Genomic_DNA"/>
</dbReference>
<evidence type="ECO:0000256" key="4">
    <source>
        <dbReference type="ARBA" id="ARBA00022723"/>
    </source>
</evidence>
<dbReference type="InterPro" id="IPR021998">
    <property type="entry name" value="Alfin_N"/>
</dbReference>
<dbReference type="Pfam" id="PF00628">
    <property type="entry name" value="PHD"/>
    <property type="match status" value="1"/>
</dbReference>
<dbReference type="AlphaFoldDB" id="A0ABC9FKL0"/>
<proteinExistence type="inferred from homology"/>